<dbReference type="InterPro" id="IPR032323">
    <property type="entry name" value="DUF4851"/>
</dbReference>
<feature type="signal peptide" evidence="1">
    <location>
        <begin position="1"/>
        <end position="20"/>
    </location>
</feature>
<dbReference type="PROSITE" id="PS51257">
    <property type="entry name" value="PROKAR_LIPOPROTEIN"/>
    <property type="match status" value="1"/>
</dbReference>
<evidence type="ECO:0000313" key="3">
    <source>
        <dbReference type="Proteomes" id="UP000698963"/>
    </source>
</evidence>
<reference evidence="2" key="2">
    <citation type="submission" date="2021-09" db="EMBL/GenBank/DDBJ databases">
        <authorList>
            <person name="Gilroy R."/>
        </authorList>
    </citation>
    <scope>NUCLEOTIDE SEQUENCE</scope>
    <source>
        <strain evidence="2">ChiGjej2B2-19336</strain>
    </source>
</reference>
<dbReference type="EMBL" id="DYZA01000156">
    <property type="protein sequence ID" value="HJD97536.1"/>
    <property type="molecule type" value="Genomic_DNA"/>
</dbReference>
<evidence type="ECO:0000313" key="2">
    <source>
        <dbReference type="EMBL" id="HJD97536.1"/>
    </source>
</evidence>
<sequence length="247" mass="26629">MKHILACALLVAATLLSGCAASSIYRGVDASSGAFISTSSPVVSVKAAPGYERVVSGYTLCRVAYENSMMRTISADAWFSLQAGEGSQLVSLLAECPSDMIWEVRAVGVDFQTLKVLYEHNGISPNSATVHVYVRPASMDPWTPMFAQAGKAAWQGDTLVARYEWMGGADRSKLIVEYREPAPELFPGITMNVGQLTDFIERSQKAFTLEGVTAPVTPMPRNIMNVPDSLLAPVIGVVSNGRIFMDI</sequence>
<dbReference type="RefSeq" id="WP_304122586.1">
    <property type="nucleotide sequence ID" value="NZ_DYZA01000156.1"/>
</dbReference>
<name>A0A921DRW4_9BACT</name>
<keyword evidence="1" id="KW-0732">Signal</keyword>
<organism evidence="2 3">
    <name type="scientific">Mailhella massiliensis</name>
    <dbReference type="NCBI Taxonomy" id="1903261"/>
    <lineage>
        <taxon>Bacteria</taxon>
        <taxon>Pseudomonadati</taxon>
        <taxon>Thermodesulfobacteriota</taxon>
        <taxon>Desulfovibrionia</taxon>
        <taxon>Desulfovibrionales</taxon>
        <taxon>Desulfovibrionaceae</taxon>
        <taxon>Mailhella</taxon>
    </lineage>
</organism>
<comment type="caution">
    <text evidence="2">The sequence shown here is derived from an EMBL/GenBank/DDBJ whole genome shotgun (WGS) entry which is preliminary data.</text>
</comment>
<gene>
    <name evidence="2" type="ORF">K8W16_07810</name>
</gene>
<proteinExistence type="predicted"/>
<feature type="chain" id="PRO_5037135742" evidence="1">
    <location>
        <begin position="21"/>
        <end position="247"/>
    </location>
</feature>
<dbReference type="Proteomes" id="UP000698963">
    <property type="component" value="Unassembled WGS sequence"/>
</dbReference>
<dbReference type="Pfam" id="PF16143">
    <property type="entry name" value="DUF4851"/>
    <property type="match status" value="1"/>
</dbReference>
<protein>
    <submittedName>
        <fullName evidence="2">DUF4851 domain-containing protein</fullName>
    </submittedName>
</protein>
<evidence type="ECO:0000256" key="1">
    <source>
        <dbReference type="SAM" id="SignalP"/>
    </source>
</evidence>
<reference evidence="2" key="1">
    <citation type="journal article" date="2021" name="PeerJ">
        <title>Extensive microbial diversity within the chicken gut microbiome revealed by metagenomics and culture.</title>
        <authorList>
            <person name="Gilroy R."/>
            <person name="Ravi A."/>
            <person name="Getino M."/>
            <person name="Pursley I."/>
            <person name="Horton D.L."/>
            <person name="Alikhan N.F."/>
            <person name="Baker D."/>
            <person name="Gharbi K."/>
            <person name="Hall N."/>
            <person name="Watson M."/>
            <person name="Adriaenssens E.M."/>
            <person name="Foster-Nyarko E."/>
            <person name="Jarju S."/>
            <person name="Secka A."/>
            <person name="Antonio M."/>
            <person name="Oren A."/>
            <person name="Chaudhuri R.R."/>
            <person name="La Ragione R."/>
            <person name="Hildebrand F."/>
            <person name="Pallen M.J."/>
        </authorList>
    </citation>
    <scope>NUCLEOTIDE SEQUENCE</scope>
    <source>
        <strain evidence="2">ChiGjej2B2-19336</strain>
    </source>
</reference>
<accession>A0A921DRW4</accession>
<dbReference type="AlphaFoldDB" id="A0A921DRW4"/>